<dbReference type="AlphaFoldDB" id="A0A2S3XF41"/>
<dbReference type="EMBL" id="MING01000019">
    <property type="protein sequence ID" value="POG14184.1"/>
    <property type="molecule type" value="Genomic_DNA"/>
</dbReference>
<accession>A0A2S3XF41</accession>
<evidence type="ECO:0000313" key="1">
    <source>
        <dbReference type="EMBL" id="POG14184.1"/>
    </source>
</evidence>
<dbReference type="Proteomes" id="UP000237378">
    <property type="component" value="Unassembled WGS sequence"/>
</dbReference>
<evidence type="ECO:0000313" key="2">
    <source>
        <dbReference type="Proteomes" id="UP000237378"/>
    </source>
</evidence>
<protein>
    <submittedName>
        <fullName evidence="1">Uncharacterized protein</fullName>
    </submittedName>
</protein>
<comment type="caution">
    <text evidence="1">The sequence shown here is derived from an EMBL/GenBank/DDBJ whole genome shotgun (WGS) entry which is preliminary data.</text>
</comment>
<proteinExistence type="predicted"/>
<sequence length="201" mass="22790">MPEKSGITLNRAAQDVVLERQRQVSDKGYSLYRDDGYTKGELARAASVYARLSGQPGTMSTDWPWPPETFKPSADRRRDLVKAGALILAEIERLDRQGLIKPAVVRRDEYGMFQHPDLPDFDEGDVEKSKAWVTQQGLEVVRVELETDAPEDIAERYFESGDPDCSYWDPSKPEGDGWFCLAIYDTDDGPSCWWGRRVVTP</sequence>
<reference evidence="1 2" key="2">
    <citation type="submission" date="2018-03" db="EMBL/GenBank/DDBJ databases">
        <title>Draft genome of Pseudomonas putida strain KH-18-2.</title>
        <authorList>
            <person name="Yoshizawa S."/>
            <person name="Khan N.H."/>
            <person name="Nishimura M."/>
            <person name="Chiura H.X."/>
            <person name="Ogura Y."/>
            <person name="Hayashi T."/>
            <person name="Kogure K."/>
        </authorList>
    </citation>
    <scope>NUCLEOTIDE SEQUENCE [LARGE SCALE GENOMIC DNA]</scope>
    <source>
        <strain evidence="1 2">KH-18-2</strain>
    </source>
</reference>
<name>A0A2S3XF41_PSEPU</name>
<organism evidence="1 2">
    <name type="scientific">Pseudomonas putida</name>
    <name type="common">Arthrobacter siderocapsulatus</name>
    <dbReference type="NCBI Taxonomy" id="303"/>
    <lineage>
        <taxon>Bacteria</taxon>
        <taxon>Pseudomonadati</taxon>
        <taxon>Pseudomonadota</taxon>
        <taxon>Gammaproteobacteria</taxon>
        <taxon>Pseudomonadales</taxon>
        <taxon>Pseudomonadaceae</taxon>
        <taxon>Pseudomonas</taxon>
    </lineage>
</organism>
<gene>
    <name evidence="1" type="ORF">BGP82_07090</name>
</gene>
<reference evidence="1 2" key="1">
    <citation type="submission" date="2016-08" db="EMBL/GenBank/DDBJ databases">
        <authorList>
            <person name="Seilhamer J.J."/>
        </authorList>
    </citation>
    <scope>NUCLEOTIDE SEQUENCE [LARGE SCALE GENOMIC DNA]</scope>
    <source>
        <strain evidence="1 2">KH-18-2</strain>
    </source>
</reference>